<dbReference type="InterPro" id="IPR016024">
    <property type="entry name" value="ARM-type_fold"/>
</dbReference>
<evidence type="ECO:0000313" key="5">
    <source>
        <dbReference type="Proteomes" id="UP001161247"/>
    </source>
</evidence>
<accession>A0AAV1BXK3</accession>
<feature type="region of interest" description="Disordered" evidence="1">
    <location>
        <begin position="52"/>
        <end position="76"/>
    </location>
</feature>
<feature type="compositionally biased region" description="Basic residues" evidence="1">
    <location>
        <begin position="1488"/>
        <end position="1497"/>
    </location>
</feature>
<feature type="domain" description="TTI1 N-terminal TPR" evidence="2">
    <location>
        <begin position="317"/>
        <end position="560"/>
    </location>
</feature>
<feature type="compositionally biased region" description="Basic and acidic residues" evidence="1">
    <location>
        <begin position="1433"/>
        <end position="1448"/>
    </location>
</feature>
<keyword evidence="5" id="KW-1185">Reference proteome</keyword>
<dbReference type="InterPro" id="IPR052587">
    <property type="entry name" value="TELO2-interacting_protein_1"/>
</dbReference>
<gene>
    <name evidence="4" type="ORF">OLC1_LOCUS686</name>
</gene>
<dbReference type="SUPFAM" id="SSF48371">
    <property type="entry name" value="ARM repeat"/>
    <property type="match status" value="1"/>
</dbReference>
<evidence type="ECO:0000256" key="1">
    <source>
        <dbReference type="SAM" id="MobiDB-lite"/>
    </source>
</evidence>
<dbReference type="EMBL" id="OX459118">
    <property type="protein sequence ID" value="CAI9088010.1"/>
    <property type="molecule type" value="Genomic_DNA"/>
</dbReference>
<protein>
    <submittedName>
        <fullName evidence="4">OLC1v1022238C1</fullName>
    </submittedName>
</protein>
<evidence type="ECO:0000259" key="2">
    <source>
        <dbReference type="Pfam" id="PF24173"/>
    </source>
</evidence>
<dbReference type="InterPro" id="IPR057567">
    <property type="entry name" value="TPR_TTI1_C"/>
</dbReference>
<dbReference type="InterPro" id="IPR057566">
    <property type="entry name" value="TPR_TTI1_N"/>
</dbReference>
<dbReference type="Pfam" id="PF24181">
    <property type="entry name" value="TPR_TTI1_C"/>
    <property type="match status" value="1"/>
</dbReference>
<dbReference type="Pfam" id="PF24173">
    <property type="entry name" value="TPR_TTI1_N"/>
    <property type="match status" value="1"/>
</dbReference>
<organism evidence="4 5">
    <name type="scientific">Oldenlandia corymbosa var. corymbosa</name>
    <dbReference type="NCBI Taxonomy" id="529605"/>
    <lineage>
        <taxon>Eukaryota</taxon>
        <taxon>Viridiplantae</taxon>
        <taxon>Streptophyta</taxon>
        <taxon>Embryophyta</taxon>
        <taxon>Tracheophyta</taxon>
        <taxon>Spermatophyta</taxon>
        <taxon>Magnoliopsida</taxon>
        <taxon>eudicotyledons</taxon>
        <taxon>Gunneridae</taxon>
        <taxon>Pentapetalae</taxon>
        <taxon>asterids</taxon>
        <taxon>lamiids</taxon>
        <taxon>Gentianales</taxon>
        <taxon>Rubiaceae</taxon>
        <taxon>Rubioideae</taxon>
        <taxon>Spermacoceae</taxon>
        <taxon>Hedyotis-Oldenlandia complex</taxon>
        <taxon>Oldenlandia</taxon>
    </lineage>
</organism>
<feature type="compositionally biased region" description="Basic residues" evidence="1">
    <location>
        <begin position="1469"/>
        <end position="1478"/>
    </location>
</feature>
<name>A0AAV1BXK3_OLDCO</name>
<dbReference type="InterPro" id="IPR049362">
    <property type="entry name" value="TTI1_rpt"/>
</dbReference>
<proteinExistence type="predicted"/>
<reference evidence="4" key="1">
    <citation type="submission" date="2023-03" db="EMBL/GenBank/DDBJ databases">
        <authorList>
            <person name="Julca I."/>
        </authorList>
    </citation>
    <scope>NUCLEOTIDE SEQUENCE</scope>
</reference>
<dbReference type="Proteomes" id="UP001161247">
    <property type="component" value="Chromosome 1"/>
</dbReference>
<evidence type="ECO:0000313" key="4">
    <source>
        <dbReference type="EMBL" id="CAI9088010.1"/>
    </source>
</evidence>
<feature type="compositionally biased region" description="Basic residues" evidence="1">
    <location>
        <begin position="1504"/>
        <end position="1520"/>
    </location>
</feature>
<dbReference type="GO" id="GO:0005737">
    <property type="term" value="C:cytoplasm"/>
    <property type="evidence" value="ECO:0007669"/>
    <property type="project" value="TreeGrafter"/>
</dbReference>
<sequence length="1595" mass="177154">MFNFEMFLLQSKLEASQMYSAVCLYRIRSNIFLDAQYSLSLLAQTKFRNFLPPTNRSNRPSSSFSRETPEPKTSAVLPKQMEEADENHQNDAVKIELDGGGIGGGVGEDDFQVGTIFPQLKICCLQLLQLHQNPSISTSSSHNSVLFQLLRLLRRSPTHSLQPLFDYVLFPLLLLLDAAVDCRASPENDGKPEVSGVTQSRPHKVSDLVAEGVVACLEELLRKCALGSVDQMVVMLKKLSRAAMLSPLEASEEFREGIIKCFKAVLLRLQPCSDELCSCKQTDRMSELLDRKDSEFLLDNVAKYDSEPKDCLLAFLQSETASVAVGHWLQLLLKAADVEAARGHRGSAALRVEAFITLRLLIAKVGNADALAFFLPGIVSQIGKVLLMSKTMSSGAAGSSEALDQAIKSLAEFLGIVMMDDLNLHSLATFPNDSLQHAGKGKSVVAVLDQLRSLHSKTGHPGEAVVEKTFEIAPKIDSKPEKGMRGSLRVDRSKDWIANTSTHINKLFSTTFPFLVVHPSKKVRLGILSAIRNLLLKCRYTLHDSRLLLLECACVLACDDSEAVSSSAQMFLKCLFSSNRRDVEQDFALIFSRLLEKIPHVVLGNDESVFLSHARMLLVVIYFSGPKFVAAQILHSPVAAARFLDVLSLCFSQNTVFAGSLDRIMVAKPSSAGFVHSIAEMEATRNACPEDIESMVTKQLPNPKKDVTRAYELPGRPPWFGNQQVYQALSAVLRLVGLSLFAASGSKASLSLILDVPLGFMRNLISEIRARECSLESWESWYNRTGSGQLVRQASTAACILNEIIYGLSDQAMGALLRIFRHSSLSGQNFDEYDATLPNQNSWKFSWDRQSRDQLIDCLGIILHEYLSPEVWTLPLGLSESLLQPNLNAEALNLHFFHDNAMLHQVVAEGIGAFTVCLGSDFSSCGFLHSCLFMLLQNLVCSNSKVKTASDAVLRTIASTLDYQTVGHLVIANSDYVIDSICRQLRHLDLNPHMPSVLAAMLSYVGVAHKILPLLEEPMRAVSSELEILGRRQHPDLTIPFLKAVLEISKASEHEACILPSESEVVYEDIKLELLDIEKKREKKTCSSTLDSGEEDAYFDDISREMQRWEPVVLKLKESRRYRRIVGCIAGSCVIAATPILASSQQAACLIAFDVIDEAIAALAGVEGAYRHEKNTREALDQIFDLCSLHSLQDNLAADEDEAGENRLLPAMNKIWPFLIACVRNRNPMAVRRCSQTITNVVQICGGDFFTRRFHTDGTHLWKVLSTSPFQRKPISKEERTSLQLPYRKVSSTFSDADGVAELSTLKVQASVLNMIADIARNKKSSSALETVLKKVSGLVVGIACSGVVGLQGAAVNALLGLKCMDPDLIWLLLADIHFSLKKNDVPSPPSQEFPEISQILPPPLSSKGYLYVEYGGLSYGFDIDASAVEHKMEKQSRKRSPDDEPKKNPILGIDDDDDDDDKRDASSRSKRSKKEKRRDREDEDKSSRHKKKHKSHDKSSRSKDKKSKDKHKVSSSKHAAHPELSSDDYFAKNNEFATWLKEERRLFFSDLSSESARELFSDFASRWNANKLDSRYYEGIATGPRTSHKWNIKK</sequence>
<feature type="domain" description="TTI1 C-terminal TPR" evidence="3">
    <location>
        <begin position="1204"/>
        <end position="1371"/>
    </location>
</feature>
<dbReference type="PANTHER" id="PTHR18460">
    <property type="entry name" value="TEL2 INTERACTING PROTEIN 1 TTI1 FAMILY MEMBER"/>
    <property type="match status" value="1"/>
</dbReference>
<dbReference type="Pfam" id="PF21547">
    <property type="entry name" value="TTI1"/>
    <property type="match status" value="1"/>
</dbReference>
<dbReference type="PANTHER" id="PTHR18460:SF3">
    <property type="entry name" value="TELO2-INTERACTING PROTEIN 1 HOMOLOG"/>
    <property type="match status" value="1"/>
</dbReference>
<feature type="region of interest" description="Disordered" evidence="1">
    <location>
        <begin position="1433"/>
        <end position="1528"/>
    </location>
</feature>
<evidence type="ECO:0000259" key="3">
    <source>
        <dbReference type="Pfam" id="PF24181"/>
    </source>
</evidence>
<feature type="compositionally biased region" description="Low complexity" evidence="1">
    <location>
        <begin position="52"/>
        <end position="66"/>
    </location>
</feature>